<dbReference type="Gene3D" id="2.130.10.10">
    <property type="entry name" value="YVTN repeat-like/Quinoprotein amine dehydrogenase"/>
    <property type="match status" value="2"/>
</dbReference>
<dbReference type="InterPro" id="IPR015943">
    <property type="entry name" value="WD40/YVTN_repeat-like_dom_sf"/>
</dbReference>
<keyword evidence="4" id="KW-0853">WD repeat</keyword>
<reference evidence="6 7" key="1">
    <citation type="journal article" date="2019" name="Appl. Microbiol. Biotechnol.">
        <title>Genome sequence of Isaria javanica and comparative genome analysis insights into family S53 peptidase evolution in fungal entomopathogens.</title>
        <authorList>
            <person name="Lin R."/>
            <person name="Zhang X."/>
            <person name="Xin B."/>
            <person name="Zou M."/>
            <person name="Gao Y."/>
            <person name="Qin F."/>
            <person name="Hu Q."/>
            <person name="Xie B."/>
            <person name="Cheng X."/>
        </authorList>
    </citation>
    <scope>NUCLEOTIDE SEQUENCE [LARGE SCALE GENOMIC DNA]</scope>
    <source>
        <strain evidence="6 7">IJ1G</strain>
    </source>
</reference>
<keyword evidence="7" id="KW-1185">Reference proteome</keyword>
<evidence type="ECO:0000313" key="7">
    <source>
        <dbReference type="Proteomes" id="UP000315783"/>
    </source>
</evidence>
<dbReference type="STRING" id="43265.A0A545VB37"/>
<organism evidence="6 7">
    <name type="scientific">Cordyceps javanica</name>
    <dbReference type="NCBI Taxonomy" id="43265"/>
    <lineage>
        <taxon>Eukaryota</taxon>
        <taxon>Fungi</taxon>
        <taxon>Dikarya</taxon>
        <taxon>Ascomycota</taxon>
        <taxon>Pezizomycotina</taxon>
        <taxon>Sordariomycetes</taxon>
        <taxon>Hypocreomycetidae</taxon>
        <taxon>Hypocreales</taxon>
        <taxon>Cordycipitaceae</taxon>
        <taxon>Cordyceps</taxon>
    </lineage>
</organism>
<dbReference type="InterPro" id="IPR036322">
    <property type="entry name" value="WD40_repeat_dom_sf"/>
</dbReference>
<dbReference type="PANTHER" id="PTHR22852">
    <property type="entry name" value="LETHAL 2 DENTICLELESS PROTEIN RETINOIC ACID-REGULATED NUCLEAR MATRIX-ASSOCIATED PROTEIN"/>
    <property type="match status" value="1"/>
</dbReference>
<protein>
    <submittedName>
        <fullName evidence="6">WD domain-containing protein</fullName>
    </submittedName>
</protein>
<dbReference type="GO" id="GO:0005634">
    <property type="term" value="C:nucleus"/>
    <property type="evidence" value="ECO:0007669"/>
    <property type="project" value="TreeGrafter"/>
</dbReference>
<sequence>MSSSPAGPYLSPSRARRGKERRNPSVTPRRFGRFFTPRSSLPGGTVLRLPLESLTSSETNRQALSPESWASDVPMSDPICSSPTERTARAGASKRHCPQSSLQALKRRRGLLMDDLSLPQLRLPGIPPDMITEGNSTEQLATDALGDRRKATLNLFFKASRSGLRGIEEKSLPSTPDVISTDTQDHATLEGYKPQPIRKFRNRGFESQLLNREHGFSSHTGQQCLATPACDPRAESAAYYSRSTDVHQCTAYTGPGNTIPFSLTSCHKAPVTAIGDEQGYVRLFNTADSSDPQDSKVDTHIKVHDNAIMALAFSDDDLRLATACGDRTGKIIDVATQTAAVELSGGHCDSLRQIAFQKGQANGSTLATSDRAGRIQVWDLRCSAVPVNCFSTVGGESKLIQRDTRLEPITARTVNTIDNSHERKVNGYTNSASVTTIQWLPTGREHLLLSASEADATVKLWDTRYIKPRRQLAETPLAMTQAPPSHAWRSYGTTSMALSSDAARLYAVCKDSTVYAYSTAHLILGHAPALEDNAAKRKPNGAQGIGPLYGLKHDMFRIHSFYVKCAIRPVRTAGGPEVLAVGSSDFCAVLFPTDERYLRASWAANSHILSDERHGNLSVSSSFSACTPAAATPFCSTPLGGSNSSLPIYRAGTPLIRGHSREVTTMSWSYDGKLVTASDDCVVRQWQQDATAARHLRNVGEFGGQRYMTGWADVAADWDADDEE</sequence>
<dbReference type="Proteomes" id="UP000315783">
    <property type="component" value="Unassembled WGS sequence"/>
</dbReference>
<dbReference type="Pfam" id="PF00400">
    <property type="entry name" value="WD40"/>
    <property type="match status" value="3"/>
</dbReference>
<evidence type="ECO:0000256" key="2">
    <source>
        <dbReference type="ARBA" id="ARBA00022786"/>
    </source>
</evidence>
<dbReference type="InterPro" id="IPR051865">
    <property type="entry name" value="WD-repeat_CDT2_adapter"/>
</dbReference>
<feature type="repeat" description="WD" evidence="4">
    <location>
        <begin position="656"/>
        <end position="687"/>
    </location>
</feature>
<comment type="similarity">
    <text evidence="3">Belongs to the WD repeat cdt2 family.</text>
</comment>
<gene>
    <name evidence="6" type="ORF">IF1G_03037</name>
</gene>
<dbReference type="GO" id="GO:0043161">
    <property type="term" value="P:proteasome-mediated ubiquitin-dependent protein catabolic process"/>
    <property type="evidence" value="ECO:0007669"/>
    <property type="project" value="TreeGrafter"/>
</dbReference>
<feature type="compositionally biased region" description="Low complexity" evidence="5">
    <location>
        <begin position="27"/>
        <end position="38"/>
    </location>
</feature>
<feature type="region of interest" description="Disordered" evidence="5">
    <location>
        <begin position="1"/>
        <end position="39"/>
    </location>
</feature>
<dbReference type="PROSITE" id="PS50294">
    <property type="entry name" value="WD_REPEATS_REGION"/>
    <property type="match status" value="1"/>
</dbReference>
<dbReference type="PANTHER" id="PTHR22852:SF0">
    <property type="entry name" value="DENTICLELESS PROTEIN HOMOLOG"/>
    <property type="match status" value="1"/>
</dbReference>
<comment type="pathway">
    <text evidence="1">Protein modification; protein ubiquitination.</text>
</comment>
<comment type="caution">
    <text evidence="6">The sequence shown here is derived from an EMBL/GenBank/DDBJ whole genome shotgun (WGS) entry which is preliminary data.</text>
</comment>
<accession>A0A545VB37</accession>
<feature type="compositionally biased region" description="Polar residues" evidence="5">
    <location>
        <begin position="53"/>
        <end position="65"/>
    </location>
</feature>
<evidence type="ECO:0000256" key="3">
    <source>
        <dbReference type="ARBA" id="ARBA00038344"/>
    </source>
</evidence>
<dbReference type="SUPFAM" id="SSF50978">
    <property type="entry name" value="WD40 repeat-like"/>
    <property type="match status" value="1"/>
</dbReference>
<dbReference type="GO" id="GO:0030674">
    <property type="term" value="F:protein-macromolecule adaptor activity"/>
    <property type="evidence" value="ECO:0007669"/>
    <property type="project" value="TreeGrafter"/>
</dbReference>
<proteinExistence type="inferred from homology"/>
<dbReference type="AlphaFoldDB" id="A0A545VB37"/>
<keyword evidence="2" id="KW-0833">Ubl conjugation pathway</keyword>
<dbReference type="PROSITE" id="PS50082">
    <property type="entry name" value="WD_REPEATS_2"/>
    <property type="match status" value="1"/>
</dbReference>
<evidence type="ECO:0000256" key="5">
    <source>
        <dbReference type="SAM" id="MobiDB-lite"/>
    </source>
</evidence>
<feature type="region of interest" description="Disordered" evidence="5">
    <location>
        <begin position="52"/>
        <end position="101"/>
    </location>
</feature>
<evidence type="ECO:0000313" key="6">
    <source>
        <dbReference type="EMBL" id="TQV98957.1"/>
    </source>
</evidence>
<evidence type="ECO:0000256" key="1">
    <source>
        <dbReference type="ARBA" id="ARBA00004906"/>
    </source>
</evidence>
<name>A0A545VB37_9HYPO</name>
<evidence type="ECO:0000256" key="4">
    <source>
        <dbReference type="PROSITE-ProRule" id="PRU00221"/>
    </source>
</evidence>
<dbReference type="SMART" id="SM00320">
    <property type="entry name" value="WD40"/>
    <property type="match status" value="5"/>
</dbReference>
<dbReference type="InterPro" id="IPR001680">
    <property type="entry name" value="WD40_rpt"/>
</dbReference>
<dbReference type="EMBL" id="SPUK01000003">
    <property type="protein sequence ID" value="TQV98957.1"/>
    <property type="molecule type" value="Genomic_DNA"/>
</dbReference>